<evidence type="ECO:0000313" key="1">
    <source>
        <dbReference type="EMBL" id="CAA3027999.1"/>
    </source>
</evidence>
<feature type="non-terminal residue" evidence="1">
    <location>
        <position position="1"/>
    </location>
</feature>
<accession>A0A8S0VC11</accession>
<proteinExistence type="predicted"/>
<evidence type="ECO:0000313" key="2">
    <source>
        <dbReference type="Proteomes" id="UP000594638"/>
    </source>
</evidence>
<reference evidence="1 2" key="1">
    <citation type="submission" date="2019-12" db="EMBL/GenBank/DDBJ databases">
        <authorList>
            <person name="Alioto T."/>
            <person name="Alioto T."/>
            <person name="Gomez Garrido J."/>
        </authorList>
    </citation>
    <scope>NUCLEOTIDE SEQUENCE [LARGE SCALE GENOMIC DNA]</scope>
</reference>
<dbReference type="AlphaFoldDB" id="A0A8S0VC11"/>
<dbReference type="OrthoDB" id="75343at2759"/>
<keyword evidence="2" id="KW-1185">Reference proteome</keyword>
<dbReference type="EMBL" id="CACTIH010009231">
    <property type="protein sequence ID" value="CAA3027999.1"/>
    <property type="molecule type" value="Genomic_DNA"/>
</dbReference>
<dbReference type="Proteomes" id="UP000594638">
    <property type="component" value="Unassembled WGS sequence"/>
</dbReference>
<protein>
    <submittedName>
        <fullName evidence="1">Mitochondrial import inner membrane translocase subunit TIM22-4</fullName>
    </submittedName>
</protein>
<organism evidence="1 2">
    <name type="scientific">Olea europaea subsp. europaea</name>
    <dbReference type="NCBI Taxonomy" id="158383"/>
    <lineage>
        <taxon>Eukaryota</taxon>
        <taxon>Viridiplantae</taxon>
        <taxon>Streptophyta</taxon>
        <taxon>Embryophyta</taxon>
        <taxon>Tracheophyta</taxon>
        <taxon>Spermatophyta</taxon>
        <taxon>Magnoliopsida</taxon>
        <taxon>eudicotyledons</taxon>
        <taxon>Gunneridae</taxon>
        <taxon>Pentapetalae</taxon>
        <taxon>asterids</taxon>
        <taxon>lamiids</taxon>
        <taxon>Lamiales</taxon>
        <taxon>Oleaceae</taxon>
        <taxon>Oleeae</taxon>
        <taxon>Olea</taxon>
    </lineage>
</organism>
<gene>
    <name evidence="1" type="ORF">OLEA9_A067297</name>
</gene>
<comment type="caution">
    <text evidence="1">The sequence shown here is derived from an EMBL/GenBank/DDBJ whole genome shotgun (WGS) entry which is preliminary data.</text>
</comment>
<name>A0A8S0VC11_OLEEU</name>
<dbReference type="Gramene" id="OE9A067297T1">
    <property type="protein sequence ID" value="OE9A067297C1"/>
    <property type="gene ID" value="OE9A067297"/>
</dbReference>
<sequence>AKHETHIVVAGYVAGRTISARGPPVAECVGCAGFAAFLVLIEKFLDGHD</sequence>